<dbReference type="Pfam" id="PF01909">
    <property type="entry name" value="NTP_transf_2"/>
    <property type="match status" value="1"/>
</dbReference>
<evidence type="ECO:0000313" key="2">
    <source>
        <dbReference type="EMBL" id="HIX60216.1"/>
    </source>
</evidence>
<gene>
    <name evidence="2" type="ORF">IAA45_10965</name>
</gene>
<protein>
    <submittedName>
        <fullName evidence="2">Nucleotidyltransferase domain-containing protein</fullName>
    </submittedName>
</protein>
<dbReference type="Gene3D" id="3.30.460.10">
    <property type="entry name" value="Beta Polymerase, domain 2"/>
    <property type="match status" value="1"/>
</dbReference>
<evidence type="ECO:0000313" key="3">
    <source>
        <dbReference type="Proteomes" id="UP000886817"/>
    </source>
</evidence>
<dbReference type="EMBL" id="DXEX01000235">
    <property type="protein sequence ID" value="HIX60216.1"/>
    <property type="molecule type" value="Genomic_DNA"/>
</dbReference>
<dbReference type="SUPFAM" id="SSF81301">
    <property type="entry name" value="Nucleotidyltransferase"/>
    <property type="match status" value="1"/>
</dbReference>
<dbReference type="InterPro" id="IPR043519">
    <property type="entry name" value="NT_sf"/>
</dbReference>
<dbReference type="InterPro" id="IPR002934">
    <property type="entry name" value="Polymerase_NTP_transf_dom"/>
</dbReference>
<name>A0A9D1WJ80_9FIRM</name>
<dbReference type="CDD" id="cd05403">
    <property type="entry name" value="NT_KNTase_like"/>
    <property type="match status" value="1"/>
</dbReference>
<reference evidence="2" key="2">
    <citation type="submission" date="2021-04" db="EMBL/GenBank/DDBJ databases">
        <authorList>
            <person name="Gilroy R."/>
        </authorList>
    </citation>
    <scope>NUCLEOTIDE SEQUENCE</scope>
    <source>
        <strain evidence="2">ChiSjej1B19-8411</strain>
    </source>
</reference>
<comment type="caution">
    <text evidence="2">The sequence shown here is derived from an EMBL/GenBank/DDBJ whole genome shotgun (WGS) entry which is preliminary data.</text>
</comment>
<sequence length="118" mass="13778">MVIYREQYADLPARFVKKIDHDLEYLADREIPGLQKVYLFGSCARGEVRSTSDVDLLVVTREKLQDRMLAADIRWTLDEEIDGVRTDIVYGNLRTAEEGITFQRELKRDRKLVMEAVK</sequence>
<accession>A0A9D1WJ80</accession>
<proteinExistence type="predicted"/>
<dbReference type="Proteomes" id="UP000886817">
    <property type="component" value="Unassembled WGS sequence"/>
</dbReference>
<dbReference type="AlphaFoldDB" id="A0A9D1WJ80"/>
<dbReference type="GO" id="GO:0016779">
    <property type="term" value="F:nucleotidyltransferase activity"/>
    <property type="evidence" value="ECO:0007669"/>
    <property type="project" value="InterPro"/>
</dbReference>
<evidence type="ECO:0000259" key="1">
    <source>
        <dbReference type="Pfam" id="PF01909"/>
    </source>
</evidence>
<feature type="domain" description="Polymerase nucleotidyl transferase" evidence="1">
    <location>
        <begin position="34"/>
        <end position="95"/>
    </location>
</feature>
<organism evidence="2 3">
    <name type="scientific">Candidatus Blautia gallistercoris</name>
    <dbReference type="NCBI Taxonomy" id="2838490"/>
    <lineage>
        <taxon>Bacteria</taxon>
        <taxon>Bacillati</taxon>
        <taxon>Bacillota</taxon>
        <taxon>Clostridia</taxon>
        <taxon>Lachnospirales</taxon>
        <taxon>Lachnospiraceae</taxon>
        <taxon>Blautia</taxon>
    </lineage>
</organism>
<reference evidence="2" key="1">
    <citation type="journal article" date="2021" name="PeerJ">
        <title>Extensive microbial diversity within the chicken gut microbiome revealed by metagenomics and culture.</title>
        <authorList>
            <person name="Gilroy R."/>
            <person name="Ravi A."/>
            <person name="Getino M."/>
            <person name="Pursley I."/>
            <person name="Horton D.L."/>
            <person name="Alikhan N.F."/>
            <person name="Baker D."/>
            <person name="Gharbi K."/>
            <person name="Hall N."/>
            <person name="Watson M."/>
            <person name="Adriaenssens E.M."/>
            <person name="Foster-Nyarko E."/>
            <person name="Jarju S."/>
            <person name="Secka A."/>
            <person name="Antonio M."/>
            <person name="Oren A."/>
            <person name="Chaudhuri R.R."/>
            <person name="La Ragione R."/>
            <person name="Hildebrand F."/>
            <person name="Pallen M.J."/>
        </authorList>
    </citation>
    <scope>NUCLEOTIDE SEQUENCE</scope>
    <source>
        <strain evidence="2">ChiSjej1B19-8411</strain>
    </source>
</reference>